<feature type="domain" description="Glycosyl hydrolases family 39 N-terminal catalytic" evidence="5">
    <location>
        <begin position="148"/>
        <end position="202"/>
    </location>
</feature>
<reference evidence="6 7" key="2">
    <citation type="journal article" date="2011" name="ISME J.">
        <title>RNA-seq reveals cooperative metabolic interactions between two termite-gut spirochete species in co-culture.</title>
        <authorList>
            <person name="Rosenthal A.Z."/>
            <person name="Matson E.G."/>
            <person name="Eldar A."/>
            <person name="Leadbetter J.R."/>
        </authorList>
    </citation>
    <scope>NUCLEOTIDE SEQUENCE [LARGE SCALE GENOMIC DNA]</scope>
    <source>
        <strain evidence="7">ATCC BAA-888 / DSM 13862 / ZAS-9</strain>
    </source>
</reference>
<dbReference type="Pfam" id="PF01229">
    <property type="entry name" value="Glyco_hydro_39"/>
    <property type="match status" value="1"/>
</dbReference>
<keyword evidence="2" id="KW-0378">Hydrolase</keyword>
<dbReference type="SUPFAM" id="SSF51445">
    <property type="entry name" value="(Trans)glycosidases"/>
    <property type="match status" value="1"/>
</dbReference>
<dbReference type="InParanoid" id="F5Y7A0"/>
<sequence length="452" mass="50489">MRKLFLFLLPALLCLSACSDGTPEEEAYVTVSLDLNNAVLGSDTVSIPEDFVGIIHSGYSNDPDSEYALLNELGVEWVHQDFSWSSIEKADNQWTFGSFDAYVTRANAEGKKVLGMLLYDVGWIHTGKGEPDKYVSEDEIPLFCDYARETVKRYNGKNGHGKVDAWAIWNEPNLEDRFWKGTKAEFYALTKATAETIRALDAIEDTHTFLVGGLFNTLATPEWIDGIFTSGAMEKIDAIAYHPYTPNAFGAAGVYHGFKNQVAAHGFADKIWVNEIGYPTQGSYGTEVKESDMPEMVTKTMALLAADGAKTIFWYHLFDSQNRNPIDSEDWFGLVWKNGSDWQKKGGYDAFALCAHQFRGKESRTISFPGSNLPGFIKTCYFEGNDNSRILLVWNESVISTRNVKITLPGIDHKVWNLANGSSQDVGATNTVTLYPTDRSKQTVVFLTWQQP</sequence>
<evidence type="ECO:0000259" key="5">
    <source>
        <dbReference type="Pfam" id="PF01229"/>
    </source>
</evidence>
<dbReference type="HOGENOM" id="CLU_041401_2_1_12"/>
<gene>
    <name evidence="6" type="ordered locus">TREAZ_3535</name>
</gene>
<evidence type="ECO:0000256" key="1">
    <source>
        <dbReference type="ARBA" id="ARBA00008875"/>
    </source>
</evidence>
<comment type="similarity">
    <text evidence="1">Belongs to the glycosyl hydrolase 39 family.</text>
</comment>
<dbReference type="InterPro" id="IPR049166">
    <property type="entry name" value="GH39_cat"/>
</dbReference>
<evidence type="ECO:0000313" key="6">
    <source>
        <dbReference type="EMBL" id="AEF82706.1"/>
    </source>
</evidence>
<proteinExistence type="inferred from homology"/>
<dbReference type="InterPro" id="IPR051923">
    <property type="entry name" value="Glycosyl_Hydrolase_39"/>
</dbReference>
<dbReference type="Proteomes" id="UP000009222">
    <property type="component" value="Chromosome"/>
</dbReference>
<feature type="chain" id="PRO_5003331492" description="Glycosyl hydrolases family 39 N-terminal catalytic domain-containing protein" evidence="4">
    <location>
        <begin position="20"/>
        <end position="452"/>
    </location>
</feature>
<dbReference type="STRING" id="545695.TREAZ_3535"/>
<name>F5Y7A0_LEAAZ</name>
<evidence type="ECO:0000256" key="2">
    <source>
        <dbReference type="ARBA" id="ARBA00022801"/>
    </source>
</evidence>
<reference evidence="7" key="1">
    <citation type="submission" date="2009-12" db="EMBL/GenBank/DDBJ databases">
        <title>Complete sequence of Treponema azotonutricium strain ZAS-9.</title>
        <authorList>
            <person name="Tetu S.G."/>
            <person name="Matson E."/>
            <person name="Ren Q."/>
            <person name="Seshadri R."/>
            <person name="Elbourne L."/>
            <person name="Hassan K.A."/>
            <person name="Durkin A."/>
            <person name="Radune D."/>
            <person name="Mohamoud Y."/>
            <person name="Shay R."/>
            <person name="Jin S."/>
            <person name="Zhang X."/>
            <person name="Lucey K."/>
            <person name="Ballor N.R."/>
            <person name="Ottesen E."/>
            <person name="Rosenthal R."/>
            <person name="Allen A."/>
            <person name="Leadbetter J.R."/>
            <person name="Paulsen I.T."/>
        </authorList>
    </citation>
    <scope>NUCLEOTIDE SEQUENCE [LARGE SCALE GENOMIC DNA]</scope>
    <source>
        <strain evidence="7">ATCC BAA-888 / DSM 13862 / ZAS-9</strain>
    </source>
</reference>
<evidence type="ECO:0000256" key="3">
    <source>
        <dbReference type="ARBA" id="ARBA00023295"/>
    </source>
</evidence>
<dbReference type="PANTHER" id="PTHR12631:SF10">
    <property type="entry name" value="BETA-XYLOSIDASE-LIKE PROTEIN-RELATED"/>
    <property type="match status" value="1"/>
</dbReference>
<dbReference type="eggNOG" id="COG2723">
    <property type="taxonomic scope" value="Bacteria"/>
</dbReference>
<organism evidence="6 7">
    <name type="scientific">Leadbettera azotonutricia (strain ATCC BAA-888 / DSM 13862 / ZAS-9)</name>
    <name type="common">Treponema azotonutricium</name>
    <dbReference type="NCBI Taxonomy" id="545695"/>
    <lineage>
        <taxon>Bacteria</taxon>
        <taxon>Pseudomonadati</taxon>
        <taxon>Spirochaetota</taxon>
        <taxon>Spirochaetia</taxon>
        <taxon>Spirochaetales</taxon>
        <taxon>Breznakiellaceae</taxon>
        <taxon>Leadbettera</taxon>
    </lineage>
</organism>
<accession>F5Y7A0</accession>
<dbReference type="EMBL" id="CP001841">
    <property type="protein sequence ID" value="AEF82706.1"/>
    <property type="molecule type" value="Genomic_DNA"/>
</dbReference>
<keyword evidence="3" id="KW-0326">Glycosidase</keyword>
<feature type="signal peptide" evidence="4">
    <location>
        <begin position="1"/>
        <end position="19"/>
    </location>
</feature>
<dbReference type="AlphaFoldDB" id="F5Y7A0"/>
<dbReference type="GO" id="GO:0004553">
    <property type="term" value="F:hydrolase activity, hydrolyzing O-glycosyl compounds"/>
    <property type="evidence" value="ECO:0007669"/>
    <property type="project" value="TreeGrafter"/>
</dbReference>
<dbReference type="Gene3D" id="3.20.20.80">
    <property type="entry name" value="Glycosidases"/>
    <property type="match status" value="1"/>
</dbReference>
<dbReference type="RefSeq" id="WP_015712043.1">
    <property type="nucleotide sequence ID" value="NC_015577.1"/>
</dbReference>
<protein>
    <recommendedName>
        <fullName evidence="5">Glycosyl hydrolases family 39 N-terminal catalytic domain-containing protein</fullName>
    </recommendedName>
</protein>
<dbReference type="KEGG" id="taz:TREAZ_3535"/>
<dbReference type="InterPro" id="IPR017853">
    <property type="entry name" value="GH"/>
</dbReference>
<dbReference type="PANTHER" id="PTHR12631">
    <property type="entry name" value="ALPHA-L-IDURONIDASE"/>
    <property type="match status" value="1"/>
</dbReference>
<keyword evidence="4" id="KW-0732">Signal</keyword>
<keyword evidence="7" id="KW-1185">Reference proteome</keyword>
<evidence type="ECO:0000256" key="4">
    <source>
        <dbReference type="SAM" id="SignalP"/>
    </source>
</evidence>
<dbReference type="OrthoDB" id="9776971at2"/>
<evidence type="ECO:0000313" key="7">
    <source>
        <dbReference type="Proteomes" id="UP000009222"/>
    </source>
</evidence>